<dbReference type="GO" id="GO:0003677">
    <property type="term" value="F:DNA binding"/>
    <property type="evidence" value="ECO:0007669"/>
    <property type="project" value="UniProtKB-UniRule"/>
</dbReference>
<dbReference type="SUPFAM" id="SSF46689">
    <property type="entry name" value="Homeodomain-like"/>
    <property type="match status" value="1"/>
</dbReference>
<organism evidence="6 7">
    <name type="scientific">Pontivivens insulae</name>
    <dbReference type="NCBI Taxonomy" id="1639689"/>
    <lineage>
        <taxon>Bacteria</taxon>
        <taxon>Pseudomonadati</taxon>
        <taxon>Pseudomonadota</taxon>
        <taxon>Alphaproteobacteria</taxon>
        <taxon>Rhodobacterales</taxon>
        <taxon>Paracoccaceae</taxon>
        <taxon>Pontivivens</taxon>
    </lineage>
</organism>
<sequence length="205" mass="21979">MGMIQTKPSNTHHHGNLKEALVDYTLSAADKGLLADLSVRRAARDLGVSPGAAYRHFPDKNALLGSVAERGFDALAAVFEEVVPFESSARSAADARQRFIALATAYVSFANARTELWRLMFGPFGIAPGTTSGRPSTYDWLGKSLAELAHYKLIKPPESGAQFFAWSSIHGMSDLQSSPALPTQSIAASIERQCEMILRALAAGG</sequence>
<keyword evidence="2 4" id="KW-0238">DNA-binding</keyword>
<feature type="domain" description="HTH tetR-type" evidence="5">
    <location>
        <begin position="15"/>
        <end position="75"/>
    </location>
</feature>
<dbReference type="InterPro" id="IPR036271">
    <property type="entry name" value="Tet_transcr_reg_TetR-rel_C_sf"/>
</dbReference>
<evidence type="ECO:0000256" key="3">
    <source>
        <dbReference type="ARBA" id="ARBA00023163"/>
    </source>
</evidence>
<keyword evidence="1" id="KW-0805">Transcription regulation</keyword>
<evidence type="ECO:0000313" key="6">
    <source>
        <dbReference type="EMBL" id="SPF31151.1"/>
    </source>
</evidence>
<feature type="DNA-binding region" description="H-T-H motif" evidence="4">
    <location>
        <begin position="38"/>
        <end position="57"/>
    </location>
</feature>
<dbReference type="InterPro" id="IPR025996">
    <property type="entry name" value="MT1864/Rv1816-like_C"/>
</dbReference>
<protein>
    <recommendedName>
        <fullName evidence="5">HTH tetR-type domain-containing protein</fullName>
    </recommendedName>
</protein>
<dbReference type="PROSITE" id="PS50977">
    <property type="entry name" value="HTH_TETR_2"/>
    <property type="match status" value="1"/>
</dbReference>
<accession>A0A2R8AFZ4</accession>
<evidence type="ECO:0000256" key="2">
    <source>
        <dbReference type="ARBA" id="ARBA00023125"/>
    </source>
</evidence>
<evidence type="ECO:0000256" key="1">
    <source>
        <dbReference type="ARBA" id="ARBA00023015"/>
    </source>
</evidence>
<dbReference type="Proteomes" id="UP000244932">
    <property type="component" value="Unassembled WGS sequence"/>
</dbReference>
<dbReference type="AlphaFoldDB" id="A0A2R8AFZ4"/>
<reference evidence="6 7" key="1">
    <citation type="submission" date="2018-03" db="EMBL/GenBank/DDBJ databases">
        <authorList>
            <person name="Keele B.F."/>
        </authorList>
    </citation>
    <scope>NUCLEOTIDE SEQUENCE [LARGE SCALE GENOMIC DNA]</scope>
    <source>
        <strain evidence="6 7">CeCT 8812</strain>
    </source>
</reference>
<keyword evidence="3" id="KW-0804">Transcription</keyword>
<dbReference type="InterPro" id="IPR009057">
    <property type="entry name" value="Homeodomain-like_sf"/>
</dbReference>
<proteinExistence type="predicted"/>
<gene>
    <name evidence="6" type="ORF">POI8812_03502</name>
</gene>
<evidence type="ECO:0000313" key="7">
    <source>
        <dbReference type="Proteomes" id="UP000244932"/>
    </source>
</evidence>
<dbReference type="Pfam" id="PF00440">
    <property type="entry name" value="TetR_N"/>
    <property type="match status" value="1"/>
</dbReference>
<evidence type="ECO:0000259" key="5">
    <source>
        <dbReference type="PROSITE" id="PS50977"/>
    </source>
</evidence>
<dbReference type="EMBL" id="OMKW01000005">
    <property type="protein sequence ID" value="SPF31151.1"/>
    <property type="molecule type" value="Genomic_DNA"/>
</dbReference>
<dbReference type="Gene3D" id="1.10.357.10">
    <property type="entry name" value="Tetracycline Repressor, domain 2"/>
    <property type="match status" value="1"/>
</dbReference>
<dbReference type="SUPFAM" id="SSF48498">
    <property type="entry name" value="Tetracyclin repressor-like, C-terminal domain"/>
    <property type="match status" value="1"/>
</dbReference>
<keyword evidence="7" id="KW-1185">Reference proteome</keyword>
<dbReference type="InterPro" id="IPR001647">
    <property type="entry name" value="HTH_TetR"/>
</dbReference>
<evidence type="ECO:0000256" key="4">
    <source>
        <dbReference type="PROSITE-ProRule" id="PRU00335"/>
    </source>
</evidence>
<dbReference type="OrthoDB" id="7056813at2"/>
<dbReference type="Pfam" id="PF13305">
    <property type="entry name" value="TetR_C_33"/>
    <property type="match status" value="1"/>
</dbReference>
<name>A0A2R8AFZ4_9RHOB</name>